<evidence type="ECO:0000313" key="1">
    <source>
        <dbReference type="EMBL" id="EKX49256.1"/>
    </source>
</evidence>
<name>L1JL54_GUITC</name>
<dbReference type="KEGG" id="gtt:GUITHDRAFT_151488"/>
<organism evidence="1">
    <name type="scientific">Guillardia theta (strain CCMP2712)</name>
    <name type="common">Cryptophyte</name>
    <dbReference type="NCBI Taxonomy" id="905079"/>
    <lineage>
        <taxon>Eukaryota</taxon>
        <taxon>Cryptophyceae</taxon>
        <taxon>Pyrenomonadales</taxon>
        <taxon>Geminigeraceae</taxon>
        <taxon>Guillardia</taxon>
    </lineage>
</organism>
<dbReference type="PaxDb" id="55529-EKX49256"/>
<dbReference type="RefSeq" id="XP_005836236.1">
    <property type="nucleotide sequence ID" value="XM_005836179.1"/>
</dbReference>
<protein>
    <submittedName>
        <fullName evidence="1 2">Uncharacterized protein</fullName>
    </submittedName>
</protein>
<accession>L1JL54</accession>
<dbReference type="EMBL" id="JH992982">
    <property type="protein sequence ID" value="EKX49256.1"/>
    <property type="molecule type" value="Genomic_DNA"/>
</dbReference>
<feature type="non-terminal residue" evidence="1">
    <location>
        <position position="1"/>
    </location>
</feature>
<keyword evidence="3" id="KW-1185">Reference proteome</keyword>
<evidence type="ECO:0000313" key="2">
    <source>
        <dbReference type="EnsemblProtists" id="EKX49256"/>
    </source>
</evidence>
<dbReference type="AlphaFoldDB" id="L1JL54"/>
<sequence>MAPLRLVLDAFTCDRVLFAGGAVRFSSSTSLVEVDLAAFLGPFSPARLISATSPTCRAVLAGATGSCRPLTSWMVPSLETAMAKGSLHAPHR</sequence>
<dbReference type="Proteomes" id="UP000011087">
    <property type="component" value="Unassembled WGS sequence"/>
</dbReference>
<gene>
    <name evidence="1" type="ORF">GUITHDRAFT_151488</name>
</gene>
<dbReference type="EnsemblProtists" id="EKX49256">
    <property type="protein sequence ID" value="EKX49256"/>
    <property type="gene ID" value="GUITHDRAFT_151488"/>
</dbReference>
<reference evidence="3" key="2">
    <citation type="submission" date="2012-11" db="EMBL/GenBank/DDBJ databases">
        <authorList>
            <person name="Kuo A."/>
            <person name="Curtis B.A."/>
            <person name="Tanifuji G."/>
            <person name="Burki F."/>
            <person name="Gruber A."/>
            <person name="Irimia M."/>
            <person name="Maruyama S."/>
            <person name="Arias M.C."/>
            <person name="Ball S.G."/>
            <person name="Gile G.H."/>
            <person name="Hirakawa Y."/>
            <person name="Hopkins J.F."/>
            <person name="Rensing S.A."/>
            <person name="Schmutz J."/>
            <person name="Symeonidi A."/>
            <person name="Elias M."/>
            <person name="Eveleigh R.J."/>
            <person name="Herman E.K."/>
            <person name="Klute M.J."/>
            <person name="Nakayama T."/>
            <person name="Obornik M."/>
            <person name="Reyes-Prieto A."/>
            <person name="Armbrust E.V."/>
            <person name="Aves S.J."/>
            <person name="Beiko R.G."/>
            <person name="Coutinho P."/>
            <person name="Dacks J.B."/>
            <person name="Durnford D.G."/>
            <person name="Fast N.M."/>
            <person name="Green B.R."/>
            <person name="Grisdale C."/>
            <person name="Hempe F."/>
            <person name="Henrissat B."/>
            <person name="Hoppner M.P."/>
            <person name="Ishida K.-I."/>
            <person name="Kim E."/>
            <person name="Koreny L."/>
            <person name="Kroth P.G."/>
            <person name="Liu Y."/>
            <person name="Malik S.-B."/>
            <person name="Maier U.G."/>
            <person name="McRose D."/>
            <person name="Mock T."/>
            <person name="Neilson J.A."/>
            <person name="Onodera N.T."/>
            <person name="Poole A.M."/>
            <person name="Pritham E.J."/>
            <person name="Richards T.A."/>
            <person name="Rocap G."/>
            <person name="Roy S.W."/>
            <person name="Sarai C."/>
            <person name="Schaack S."/>
            <person name="Shirato S."/>
            <person name="Slamovits C.H."/>
            <person name="Spencer D.F."/>
            <person name="Suzuki S."/>
            <person name="Worden A.Z."/>
            <person name="Zauner S."/>
            <person name="Barry K."/>
            <person name="Bell C."/>
            <person name="Bharti A.K."/>
            <person name="Crow J.A."/>
            <person name="Grimwood J."/>
            <person name="Kramer R."/>
            <person name="Lindquist E."/>
            <person name="Lucas S."/>
            <person name="Salamov A."/>
            <person name="McFadden G.I."/>
            <person name="Lane C.E."/>
            <person name="Keeling P.J."/>
            <person name="Gray M.W."/>
            <person name="Grigoriev I.V."/>
            <person name="Archibald J.M."/>
        </authorList>
    </citation>
    <scope>NUCLEOTIDE SEQUENCE</scope>
    <source>
        <strain evidence="3">CCMP2712</strain>
    </source>
</reference>
<evidence type="ECO:0000313" key="3">
    <source>
        <dbReference type="Proteomes" id="UP000011087"/>
    </source>
</evidence>
<proteinExistence type="predicted"/>
<dbReference type="GeneID" id="17306186"/>
<dbReference type="HOGENOM" id="CLU_2419807_0_0_1"/>
<reference evidence="2" key="3">
    <citation type="submission" date="2016-03" db="UniProtKB">
        <authorList>
            <consortium name="EnsemblProtists"/>
        </authorList>
    </citation>
    <scope>IDENTIFICATION</scope>
</reference>
<reference evidence="1 3" key="1">
    <citation type="journal article" date="2012" name="Nature">
        <title>Algal genomes reveal evolutionary mosaicism and the fate of nucleomorphs.</title>
        <authorList>
            <consortium name="DOE Joint Genome Institute"/>
            <person name="Curtis B.A."/>
            <person name="Tanifuji G."/>
            <person name="Burki F."/>
            <person name="Gruber A."/>
            <person name="Irimia M."/>
            <person name="Maruyama S."/>
            <person name="Arias M.C."/>
            <person name="Ball S.G."/>
            <person name="Gile G.H."/>
            <person name="Hirakawa Y."/>
            <person name="Hopkins J.F."/>
            <person name="Kuo A."/>
            <person name="Rensing S.A."/>
            <person name="Schmutz J."/>
            <person name="Symeonidi A."/>
            <person name="Elias M."/>
            <person name="Eveleigh R.J."/>
            <person name="Herman E.K."/>
            <person name="Klute M.J."/>
            <person name="Nakayama T."/>
            <person name="Obornik M."/>
            <person name="Reyes-Prieto A."/>
            <person name="Armbrust E.V."/>
            <person name="Aves S.J."/>
            <person name="Beiko R.G."/>
            <person name="Coutinho P."/>
            <person name="Dacks J.B."/>
            <person name="Durnford D.G."/>
            <person name="Fast N.M."/>
            <person name="Green B.R."/>
            <person name="Grisdale C.J."/>
            <person name="Hempel F."/>
            <person name="Henrissat B."/>
            <person name="Hoppner M.P."/>
            <person name="Ishida K."/>
            <person name="Kim E."/>
            <person name="Koreny L."/>
            <person name="Kroth P.G."/>
            <person name="Liu Y."/>
            <person name="Malik S.B."/>
            <person name="Maier U.G."/>
            <person name="McRose D."/>
            <person name="Mock T."/>
            <person name="Neilson J.A."/>
            <person name="Onodera N.T."/>
            <person name="Poole A.M."/>
            <person name="Pritham E.J."/>
            <person name="Richards T.A."/>
            <person name="Rocap G."/>
            <person name="Roy S.W."/>
            <person name="Sarai C."/>
            <person name="Schaack S."/>
            <person name="Shirato S."/>
            <person name="Slamovits C.H."/>
            <person name="Spencer D.F."/>
            <person name="Suzuki S."/>
            <person name="Worden A.Z."/>
            <person name="Zauner S."/>
            <person name="Barry K."/>
            <person name="Bell C."/>
            <person name="Bharti A.K."/>
            <person name="Crow J.A."/>
            <person name="Grimwood J."/>
            <person name="Kramer R."/>
            <person name="Lindquist E."/>
            <person name="Lucas S."/>
            <person name="Salamov A."/>
            <person name="McFadden G.I."/>
            <person name="Lane C.E."/>
            <person name="Keeling P.J."/>
            <person name="Gray M.W."/>
            <person name="Grigoriev I.V."/>
            <person name="Archibald J.M."/>
        </authorList>
    </citation>
    <scope>NUCLEOTIDE SEQUENCE</scope>
    <source>
        <strain evidence="1 3">CCMP2712</strain>
    </source>
</reference>